<reference evidence="1" key="1">
    <citation type="submission" date="2021-03" db="EMBL/GenBank/DDBJ databases">
        <title>Comparative genomics and phylogenomic investigation of the class Geoglossomycetes provide insights into ecological specialization and systematics.</title>
        <authorList>
            <person name="Melie T."/>
            <person name="Pirro S."/>
            <person name="Miller A.N."/>
            <person name="Quandt A."/>
        </authorList>
    </citation>
    <scope>NUCLEOTIDE SEQUENCE</scope>
    <source>
        <strain evidence="1">CAQ_001_2017</strain>
    </source>
</reference>
<dbReference type="EMBL" id="JAGHQM010001554">
    <property type="protein sequence ID" value="KAH0553195.1"/>
    <property type="molecule type" value="Genomic_DNA"/>
</dbReference>
<accession>A0A9P8IGW3</accession>
<comment type="caution">
    <text evidence="1">The sequence shown here is derived from an EMBL/GenBank/DDBJ whole genome shotgun (WGS) entry which is preliminary data.</text>
</comment>
<dbReference type="AlphaFoldDB" id="A0A9P8IGW3"/>
<protein>
    <submittedName>
        <fullName evidence="1">Uncharacterized protein</fullName>
    </submittedName>
</protein>
<gene>
    <name evidence="1" type="ORF">GP486_006628</name>
</gene>
<proteinExistence type="predicted"/>
<name>A0A9P8IGW3_9PEZI</name>
<keyword evidence="2" id="KW-1185">Reference proteome</keyword>
<feature type="non-terminal residue" evidence="1">
    <location>
        <position position="57"/>
    </location>
</feature>
<evidence type="ECO:0000313" key="2">
    <source>
        <dbReference type="Proteomes" id="UP000750711"/>
    </source>
</evidence>
<dbReference type="Proteomes" id="UP000750711">
    <property type="component" value="Unassembled WGS sequence"/>
</dbReference>
<evidence type="ECO:0000313" key="1">
    <source>
        <dbReference type="EMBL" id="KAH0553195.1"/>
    </source>
</evidence>
<sequence length="57" mass="6267">LPTPPCPSALLSPLVGSAELLFRPRALRCRLVLLVGPVVFVWPRPRALLLLSVLLLR</sequence>
<organism evidence="1 2">
    <name type="scientific">Trichoglossum hirsutum</name>
    <dbReference type="NCBI Taxonomy" id="265104"/>
    <lineage>
        <taxon>Eukaryota</taxon>
        <taxon>Fungi</taxon>
        <taxon>Dikarya</taxon>
        <taxon>Ascomycota</taxon>
        <taxon>Pezizomycotina</taxon>
        <taxon>Geoglossomycetes</taxon>
        <taxon>Geoglossales</taxon>
        <taxon>Geoglossaceae</taxon>
        <taxon>Trichoglossum</taxon>
    </lineage>
</organism>
<feature type="non-terminal residue" evidence="1">
    <location>
        <position position="1"/>
    </location>
</feature>